<keyword evidence="3" id="KW-1185">Reference proteome</keyword>
<accession>A0ABU5DLW0</accession>
<name>A0ABU5DLW0_9BURK</name>
<dbReference type="InterPro" id="IPR043129">
    <property type="entry name" value="ATPase_NBD"/>
</dbReference>
<dbReference type="Pfam" id="PF00480">
    <property type="entry name" value="ROK"/>
    <property type="match status" value="1"/>
</dbReference>
<dbReference type="CDD" id="cd24068">
    <property type="entry name" value="ASKHA_NBD_ROK_FnNanK-like"/>
    <property type="match status" value="1"/>
</dbReference>
<dbReference type="InterPro" id="IPR000600">
    <property type="entry name" value="ROK"/>
</dbReference>
<organism evidence="2 3">
    <name type="scientific">Roseateles agri</name>
    <dbReference type="NCBI Taxonomy" id="3098619"/>
    <lineage>
        <taxon>Bacteria</taxon>
        <taxon>Pseudomonadati</taxon>
        <taxon>Pseudomonadota</taxon>
        <taxon>Betaproteobacteria</taxon>
        <taxon>Burkholderiales</taxon>
        <taxon>Sphaerotilaceae</taxon>
        <taxon>Roseateles</taxon>
    </lineage>
</organism>
<gene>
    <name evidence="2" type="ORF">SNE35_22505</name>
</gene>
<evidence type="ECO:0000256" key="1">
    <source>
        <dbReference type="ARBA" id="ARBA00006479"/>
    </source>
</evidence>
<dbReference type="RefSeq" id="WP_320425252.1">
    <property type="nucleotide sequence ID" value="NZ_JAXCLA010000007.1"/>
</dbReference>
<dbReference type="Gene3D" id="3.30.420.40">
    <property type="match status" value="2"/>
</dbReference>
<dbReference type="EMBL" id="JAXCLA010000007">
    <property type="protein sequence ID" value="MDY0747295.1"/>
    <property type="molecule type" value="Genomic_DNA"/>
</dbReference>
<comment type="caution">
    <text evidence="2">The sequence shown here is derived from an EMBL/GenBank/DDBJ whole genome shotgun (WGS) entry which is preliminary data.</text>
</comment>
<protein>
    <submittedName>
        <fullName evidence="2">ROK family protein</fullName>
    </submittedName>
</protein>
<evidence type="ECO:0000313" key="2">
    <source>
        <dbReference type="EMBL" id="MDY0747295.1"/>
    </source>
</evidence>
<evidence type="ECO:0000313" key="3">
    <source>
        <dbReference type="Proteomes" id="UP001285263"/>
    </source>
</evidence>
<comment type="similarity">
    <text evidence="1">Belongs to the ROK (NagC/XylR) family.</text>
</comment>
<reference evidence="2 3" key="1">
    <citation type="submission" date="2023-11" db="EMBL/GenBank/DDBJ databases">
        <title>Paucibacter sp. nov., isolated from fresh soil in Korea.</title>
        <authorList>
            <person name="Le N.T.T."/>
        </authorList>
    </citation>
    <scope>NUCLEOTIDE SEQUENCE [LARGE SCALE GENOMIC DNA]</scope>
    <source>
        <strain evidence="2 3">R3-3</strain>
    </source>
</reference>
<dbReference type="SUPFAM" id="SSF53067">
    <property type="entry name" value="Actin-like ATPase domain"/>
    <property type="match status" value="1"/>
</dbReference>
<dbReference type="PANTHER" id="PTHR18964">
    <property type="entry name" value="ROK (REPRESSOR, ORF, KINASE) FAMILY"/>
    <property type="match status" value="1"/>
</dbReference>
<dbReference type="PANTHER" id="PTHR18964:SF149">
    <property type="entry name" value="BIFUNCTIONAL UDP-N-ACETYLGLUCOSAMINE 2-EPIMERASE_N-ACETYLMANNOSAMINE KINASE"/>
    <property type="match status" value="1"/>
</dbReference>
<dbReference type="Proteomes" id="UP001285263">
    <property type="component" value="Unassembled WGS sequence"/>
</dbReference>
<sequence length="324" mass="33103">MNVLAVPEASFAVGIDLGGTQVRAALVDGKGTLLARAALPTDKAGGPKAVLGQMQSLVHEVSRSVGLDKVPAVGVASPGPLDARAGVILTIPTLPGWVDIPLVEWLSDWLGKPVTLGNDGVVAAVGEWHFGAGRGLQDFVYVTVSTGIGGGVIADGRVLQGRRSLASHLGHMTVEASGPLCQCGNPGCWEALASGTALGANARAAVLQHPASRLAALTEPLTGQHVFEAAAQGDALAQELVANEGRWLGVGIVNLLHLYSPELVVIGGGVSHGFELLHPIIRQHVDSYAMPPFRSVPIVRAALGSDSGLVGAAALAFMSLAEQP</sequence>
<proteinExistence type="inferred from homology"/>